<dbReference type="SMART" id="SM00632">
    <property type="entry name" value="Aamy_C"/>
    <property type="match status" value="1"/>
</dbReference>
<organism evidence="15 16">
    <name type="scientific">Planoprotostelium fungivorum</name>
    <dbReference type="NCBI Taxonomy" id="1890364"/>
    <lineage>
        <taxon>Eukaryota</taxon>
        <taxon>Amoebozoa</taxon>
        <taxon>Evosea</taxon>
        <taxon>Variosea</taxon>
        <taxon>Cavosteliida</taxon>
        <taxon>Cavosteliaceae</taxon>
        <taxon>Planoprotostelium</taxon>
    </lineage>
</organism>
<dbReference type="PANTHER" id="PTHR43447">
    <property type="entry name" value="ALPHA-AMYLASE"/>
    <property type="match status" value="1"/>
</dbReference>
<evidence type="ECO:0000256" key="6">
    <source>
        <dbReference type="ARBA" id="ARBA00022801"/>
    </source>
</evidence>
<reference evidence="15 16" key="1">
    <citation type="journal article" date="2018" name="Genome Biol. Evol.">
        <title>Multiple Roots of Fruiting Body Formation in Amoebozoa.</title>
        <authorList>
            <person name="Hillmann F."/>
            <person name="Forbes G."/>
            <person name="Novohradska S."/>
            <person name="Ferling I."/>
            <person name="Riege K."/>
            <person name="Groth M."/>
            <person name="Westermann M."/>
            <person name="Marz M."/>
            <person name="Spaller T."/>
            <person name="Winckler T."/>
            <person name="Schaap P."/>
            <person name="Glockner G."/>
        </authorList>
    </citation>
    <scope>NUCLEOTIDE SEQUENCE [LARGE SCALE GENOMIC DNA]</scope>
    <source>
        <strain evidence="15 16">Jena</strain>
    </source>
</reference>
<dbReference type="Pfam" id="PF02806">
    <property type="entry name" value="Alpha-amylase_C"/>
    <property type="match status" value="1"/>
</dbReference>
<dbReference type="InterPro" id="IPR006047">
    <property type="entry name" value="GH13_cat_dom"/>
</dbReference>
<dbReference type="Gene3D" id="2.60.40.1180">
    <property type="entry name" value="Golgi alpha-mannosidase II"/>
    <property type="match status" value="1"/>
</dbReference>
<comment type="similarity">
    <text evidence="3 10">Belongs to the glycosyl hydrolase 13 family.</text>
</comment>
<comment type="cofactor">
    <cofactor evidence="2">
        <name>Ca(2+)</name>
        <dbReference type="ChEBI" id="CHEBI:29108"/>
    </cofactor>
</comment>
<gene>
    <name evidence="15" type="ORF">PROFUN_03185</name>
</gene>
<dbReference type="GO" id="GO:0046872">
    <property type="term" value="F:metal ion binding"/>
    <property type="evidence" value="ECO:0007669"/>
    <property type="project" value="UniProtKB-KW"/>
</dbReference>
<feature type="transmembrane region" description="Helical" evidence="11">
    <location>
        <begin position="667"/>
        <end position="688"/>
    </location>
</feature>
<dbReference type="InParanoid" id="A0A2P6NX45"/>
<accession>A0A2P6NX45</accession>
<dbReference type="InterPro" id="IPR013780">
    <property type="entry name" value="Glyco_hydro_b"/>
</dbReference>
<keyword evidence="12" id="KW-0732">Signal</keyword>
<evidence type="ECO:0000256" key="3">
    <source>
        <dbReference type="ARBA" id="ARBA00008061"/>
    </source>
</evidence>
<dbReference type="SUPFAM" id="SSF51445">
    <property type="entry name" value="(Trans)glycosidases"/>
    <property type="match status" value="1"/>
</dbReference>
<evidence type="ECO:0000256" key="5">
    <source>
        <dbReference type="ARBA" id="ARBA00022723"/>
    </source>
</evidence>
<name>A0A2P6NX45_9EUKA</name>
<evidence type="ECO:0000256" key="11">
    <source>
        <dbReference type="SAM" id="Phobius"/>
    </source>
</evidence>
<dbReference type="EC" id="3.2.1.1" evidence="4"/>
<dbReference type="Gene3D" id="3.20.20.80">
    <property type="entry name" value="Glycosidases"/>
    <property type="match status" value="1"/>
</dbReference>
<dbReference type="Pfam" id="PF00128">
    <property type="entry name" value="Alpha-amylase"/>
    <property type="match status" value="1"/>
</dbReference>
<evidence type="ECO:0000313" key="15">
    <source>
        <dbReference type="EMBL" id="PRP88468.1"/>
    </source>
</evidence>
<dbReference type="InterPro" id="IPR017853">
    <property type="entry name" value="GH"/>
</dbReference>
<feature type="chain" id="PRO_5015202012" description="alpha-amylase" evidence="12">
    <location>
        <begin position="33"/>
        <end position="1293"/>
    </location>
</feature>
<evidence type="ECO:0000256" key="8">
    <source>
        <dbReference type="ARBA" id="ARBA00023277"/>
    </source>
</evidence>
<keyword evidence="7" id="KW-0106">Calcium</keyword>
<keyword evidence="11" id="KW-1133">Transmembrane helix</keyword>
<evidence type="ECO:0000256" key="7">
    <source>
        <dbReference type="ARBA" id="ARBA00022837"/>
    </source>
</evidence>
<comment type="catalytic activity">
    <reaction evidence="1">
        <text>Endohydrolysis of (1-&gt;4)-alpha-D-glucosidic linkages in polysaccharides containing three or more (1-&gt;4)-alpha-linked D-glucose units.</text>
        <dbReference type="EC" id="3.2.1.1"/>
    </reaction>
</comment>
<dbReference type="InterPro" id="IPR031319">
    <property type="entry name" value="A-amylase_C"/>
</dbReference>
<keyword evidence="8" id="KW-0119">Carbohydrate metabolism</keyword>
<keyword evidence="5" id="KW-0479">Metal-binding</keyword>
<evidence type="ECO:0000259" key="13">
    <source>
        <dbReference type="SMART" id="SM00632"/>
    </source>
</evidence>
<feature type="signal peptide" evidence="12">
    <location>
        <begin position="1"/>
        <end position="32"/>
    </location>
</feature>
<comment type="caution">
    <text evidence="15">The sequence shown here is derived from an EMBL/GenBank/DDBJ whole genome shotgun (WGS) entry which is preliminary data.</text>
</comment>
<feature type="domain" description="Alpha-amylase C-terminal" evidence="13">
    <location>
        <begin position="1175"/>
        <end position="1261"/>
    </location>
</feature>
<evidence type="ECO:0000256" key="2">
    <source>
        <dbReference type="ARBA" id="ARBA00001913"/>
    </source>
</evidence>
<evidence type="ECO:0000256" key="12">
    <source>
        <dbReference type="SAM" id="SignalP"/>
    </source>
</evidence>
<proteinExistence type="inferred from homology"/>
<sequence>MRGKFSQSSSMGGRYLLLTVTCLSLFFLLGHTQKTCNWTCIDDQWTNVNCWDCQTLPDENTKVFINSTKITILGNYTISALSLTNATLNGQKGQLSITQDTIICSDSVISFDKDRNAFILSGVAAQSKILNQGTIEGSFTLINQTLLNQGSISLGEIIHLDASSLENHNTLHLISTTITGTSTSTLKSYGQLQITSDVMSELAIELHDSHVETSESATFTLKGGLQCHNTTWNMSRESQLSLSGSSSFWDATIHGGNGSNTHFFSTRSTLAPLKTAVMIVGASQMNETTILGSQGVNFKILQRNSGELSIYNGLNLTGQFTANLFGTFLGKIQLGNDSFLSLHSPNIPTFPIFLGSGTVQMTCDDVIDVYSNVDFDENRLIITDSKVLFHLEKSEYSPRLSTTAPVMIYCNNQTSCVEAKLGETTPTSLEEGHLLVSSSLTNLNSSAVHVSNADRKFEVKEESGHVTLVLGTKNWSTVPSVEMSINYTKKSVEFSWKCDSADCAHTNASIFRDGRDMMVEKERDSSVDVFHKKLDPHCTVYDAKINFVWSWYNLTWNGEATTLKWMYIPEPTDPIISVSRDHKGIKWKPTECACPKDLIDMGYIVKHPGGVNVTNTTMFVTDYDRQNISVTAYCVYQNGQRVESDISTDPKENGDTPLLREKGVMTIMYVLIGVSSAIMLLIIAHKVYVNRREAKKKEAAKKDEERQSLLRLHEHSLRLNHRRRVTEDHSLIKSFFLIQLPLCSLDRQRSHLWIFLNKMNKTFHLSPQFLRPRQQKAPTPTTSMRSSLFLSFLCLSSVVASIPTSNAIVNLFQWNWRSIGDECVNFLGPKGFKYVQTSPVQETVQGSSWWVSYQPVSYNVGNNRGTRQEFKDMIDRCHSVGVKVLADVVVNHMSSNMGSGTGTMGSSYSHYQYPAASAAYGSADFHYCGTQTADGANQIDGYGIASHVWTCELNHLADLATETWYVRDRLIKFLTDLQSLGVDGFRVDAAKHIDPADLQVIVKGLAKQPDYFSQEVRYGYNEAVNPTWYLQNGAVQVFSGTSQLKSAFTDASGKGIFNLVNPSWPWGATWGAPTYWDTNSANTFVTNWDLERENNTVIHTTTPNNAYVLSHIFLLAFNYGVPTVYSAYDYSNFNQGPPNGGNVSCYNNGWRCEHRWNAIANMVNFRLSAGDSAVGNFVSNGNHAVAFGRGKRAFVVINNSDKAWTNAFTTALPAGTYCDVIHSNEPSNTKCDGPKIVVNANGQFKATVNARDALAIYVQSSVRIARIFLDFISSVHRSWVQVPLSVQPHCFCG</sequence>
<feature type="transmembrane region" description="Helical" evidence="11">
    <location>
        <begin position="788"/>
        <end position="809"/>
    </location>
</feature>
<keyword evidence="6" id="KW-0378">Hydrolase</keyword>
<feature type="domain" description="Glycosyl hydrolase family 13 catalytic" evidence="14">
    <location>
        <begin position="806"/>
        <end position="1166"/>
    </location>
</feature>
<dbReference type="GO" id="GO:0004556">
    <property type="term" value="F:alpha-amylase activity"/>
    <property type="evidence" value="ECO:0007669"/>
    <property type="project" value="UniProtKB-EC"/>
</dbReference>
<evidence type="ECO:0000256" key="1">
    <source>
        <dbReference type="ARBA" id="ARBA00000548"/>
    </source>
</evidence>
<dbReference type="OrthoDB" id="550577at2759"/>
<dbReference type="GO" id="GO:0005975">
    <property type="term" value="P:carbohydrate metabolic process"/>
    <property type="evidence" value="ECO:0007669"/>
    <property type="project" value="InterPro"/>
</dbReference>
<dbReference type="STRING" id="1890364.A0A2P6NX45"/>
<keyword evidence="16" id="KW-1185">Reference proteome</keyword>
<protein>
    <recommendedName>
        <fullName evidence="4">alpha-amylase</fullName>
        <ecNumber evidence="4">3.2.1.1</ecNumber>
    </recommendedName>
</protein>
<dbReference type="SUPFAM" id="SSF51011">
    <property type="entry name" value="Glycosyl hydrolase domain"/>
    <property type="match status" value="1"/>
</dbReference>
<dbReference type="InterPro" id="IPR006048">
    <property type="entry name" value="A-amylase/branching_C"/>
</dbReference>
<evidence type="ECO:0000313" key="16">
    <source>
        <dbReference type="Proteomes" id="UP000241769"/>
    </source>
</evidence>
<dbReference type="SMART" id="SM00642">
    <property type="entry name" value="Aamy"/>
    <property type="match status" value="1"/>
</dbReference>
<keyword evidence="9" id="KW-0326">Glycosidase</keyword>
<evidence type="ECO:0000256" key="4">
    <source>
        <dbReference type="ARBA" id="ARBA00012595"/>
    </source>
</evidence>
<dbReference type="Proteomes" id="UP000241769">
    <property type="component" value="Unassembled WGS sequence"/>
</dbReference>
<dbReference type="EMBL" id="MDYQ01000010">
    <property type="protein sequence ID" value="PRP88468.1"/>
    <property type="molecule type" value="Genomic_DNA"/>
</dbReference>
<dbReference type="PRINTS" id="PR00110">
    <property type="entry name" value="ALPHAAMYLASE"/>
</dbReference>
<evidence type="ECO:0000259" key="14">
    <source>
        <dbReference type="SMART" id="SM00642"/>
    </source>
</evidence>
<dbReference type="CDD" id="cd11317">
    <property type="entry name" value="AmyAc_bac_euk_AmyA"/>
    <property type="match status" value="1"/>
</dbReference>
<evidence type="ECO:0000256" key="9">
    <source>
        <dbReference type="ARBA" id="ARBA00023295"/>
    </source>
</evidence>
<keyword evidence="11" id="KW-0812">Transmembrane</keyword>
<keyword evidence="11" id="KW-0472">Membrane</keyword>
<evidence type="ECO:0000256" key="10">
    <source>
        <dbReference type="RuleBase" id="RU003615"/>
    </source>
</evidence>
<dbReference type="InterPro" id="IPR006046">
    <property type="entry name" value="Alpha_amylase"/>
</dbReference>